<dbReference type="RefSeq" id="WP_343913276.1">
    <property type="nucleotide sequence ID" value="NZ_BAAAGE010000003.1"/>
</dbReference>
<evidence type="ECO:0000256" key="4">
    <source>
        <dbReference type="PROSITE-ProRule" id="PRU00169"/>
    </source>
</evidence>
<dbReference type="Proteomes" id="UP001501758">
    <property type="component" value="Unassembled WGS sequence"/>
</dbReference>
<dbReference type="InterPro" id="IPR001789">
    <property type="entry name" value="Sig_transdc_resp-reg_receiver"/>
</dbReference>
<dbReference type="InterPro" id="IPR011006">
    <property type="entry name" value="CheY-like_superfamily"/>
</dbReference>
<dbReference type="InterPro" id="IPR018060">
    <property type="entry name" value="HTH_AraC"/>
</dbReference>
<protein>
    <recommendedName>
        <fullName evidence="9">DNA-binding response regulator</fullName>
    </recommendedName>
</protein>
<dbReference type="Pfam" id="PF12833">
    <property type="entry name" value="HTH_18"/>
    <property type="match status" value="1"/>
</dbReference>
<evidence type="ECO:0000259" key="6">
    <source>
        <dbReference type="PROSITE" id="PS50110"/>
    </source>
</evidence>
<reference evidence="7 8" key="1">
    <citation type="journal article" date="2019" name="Int. J. Syst. Evol. Microbiol.">
        <title>The Global Catalogue of Microorganisms (GCM) 10K type strain sequencing project: providing services to taxonomists for standard genome sequencing and annotation.</title>
        <authorList>
            <consortium name="The Broad Institute Genomics Platform"/>
            <consortium name="The Broad Institute Genome Sequencing Center for Infectious Disease"/>
            <person name="Wu L."/>
            <person name="Ma J."/>
        </authorList>
    </citation>
    <scope>NUCLEOTIDE SEQUENCE [LARGE SCALE GENOMIC DNA]</scope>
    <source>
        <strain evidence="7 8">JCM 15974</strain>
    </source>
</reference>
<dbReference type="InterPro" id="IPR018062">
    <property type="entry name" value="HTH_AraC-typ_CS"/>
</dbReference>
<feature type="modified residue" description="4-aspartylphosphate" evidence="4">
    <location>
        <position position="55"/>
    </location>
</feature>
<keyword evidence="3" id="KW-0804">Transcription</keyword>
<organism evidence="7 8">
    <name type="scientific">Aquimarina litoralis</name>
    <dbReference type="NCBI Taxonomy" id="584605"/>
    <lineage>
        <taxon>Bacteria</taxon>
        <taxon>Pseudomonadati</taxon>
        <taxon>Bacteroidota</taxon>
        <taxon>Flavobacteriia</taxon>
        <taxon>Flavobacteriales</taxon>
        <taxon>Flavobacteriaceae</taxon>
        <taxon>Aquimarina</taxon>
    </lineage>
</organism>
<dbReference type="SUPFAM" id="SSF52172">
    <property type="entry name" value="CheY-like"/>
    <property type="match status" value="1"/>
</dbReference>
<dbReference type="PROSITE" id="PS00041">
    <property type="entry name" value="HTH_ARAC_FAMILY_1"/>
    <property type="match status" value="1"/>
</dbReference>
<feature type="domain" description="HTH araC/xylS-type" evidence="5">
    <location>
        <begin position="146"/>
        <end position="244"/>
    </location>
</feature>
<dbReference type="PROSITE" id="PS01124">
    <property type="entry name" value="HTH_ARAC_FAMILY_2"/>
    <property type="match status" value="1"/>
</dbReference>
<gene>
    <name evidence="7" type="ORF">GCM10009430_32040</name>
</gene>
<dbReference type="InterPro" id="IPR050204">
    <property type="entry name" value="AraC_XylS_family_regulators"/>
</dbReference>
<evidence type="ECO:0008006" key="9">
    <source>
        <dbReference type="Google" id="ProtNLM"/>
    </source>
</evidence>
<evidence type="ECO:0000313" key="8">
    <source>
        <dbReference type="Proteomes" id="UP001501758"/>
    </source>
</evidence>
<dbReference type="SUPFAM" id="SSF46689">
    <property type="entry name" value="Homeodomain-like"/>
    <property type="match status" value="2"/>
</dbReference>
<dbReference type="Gene3D" id="3.40.50.2300">
    <property type="match status" value="1"/>
</dbReference>
<dbReference type="PROSITE" id="PS50110">
    <property type="entry name" value="RESPONSE_REGULATORY"/>
    <property type="match status" value="1"/>
</dbReference>
<evidence type="ECO:0000256" key="3">
    <source>
        <dbReference type="ARBA" id="ARBA00023163"/>
    </source>
</evidence>
<dbReference type="Pfam" id="PF00072">
    <property type="entry name" value="Response_reg"/>
    <property type="match status" value="1"/>
</dbReference>
<evidence type="ECO:0000256" key="1">
    <source>
        <dbReference type="ARBA" id="ARBA00023015"/>
    </source>
</evidence>
<dbReference type="PANTHER" id="PTHR46796">
    <property type="entry name" value="HTH-TYPE TRANSCRIPTIONAL ACTIVATOR RHAS-RELATED"/>
    <property type="match status" value="1"/>
</dbReference>
<evidence type="ECO:0000256" key="2">
    <source>
        <dbReference type="ARBA" id="ARBA00023125"/>
    </source>
</evidence>
<evidence type="ECO:0000259" key="5">
    <source>
        <dbReference type="PROSITE" id="PS01124"/>
    </source>
</evidence>
<dbReference type="SMART" id="SM00448">
    <property type="entry name" value="REC"/>
    <property type="match status" value="1"/>
</dbReference>
<sequence>MKKKKILIVEDELIIATDLERIIKKKGWEPLQICTNVKDAIHSIDNNEPDLVLIDINLDGLEDGTEVAKHLLKKDTVPYIFITSLTDQVTVDNVKITRPMGFIVKPFKPESVMSLIDITFHNHQHRKIDPIRNSSTLKSDVPFKLRVVTEYISENLDKKISIEELADLTEWQFHHFIRNFKKYVGITPYQYILHSKIDRAKTYLTETDLPISNIAYDLGFQSHSSFSVNFLKIVEVTAEEYRRQHLNS</sequence>
<name>A0ABN1J1J1_9FLAO</name>
<feature type="domain" description="Response regulatory" evidence="6">
    <location>
        <begin position="5"/>
        <end position="120"/>
    </location>
</feature>
<keyword evidence="2" id="KW-0238">DNA-binding</keyword>
<dbReference type="InterPro" id="IPR009057">
    <property type="entry name" value="Homeodomain-like_sf"/>
</dbReference>
<keyword evidence="8" id="KW-1185">Reference proteome</keyword>
<evidence type="ECO:0000313" key="7">
    <source>
        <dbReference type="EMBL" id="GAA0725812.1"/>
    </source>
</evidence>
<dbReference type="Gene3D" id="1.10.10.60">
    <property type="entry name" value="Homeodomain-like"/>
    <property type="match status" value="2"/>
</dbReference>
<proteinExistence type="predicted"/>
<keyword evidence="4" id="KW-0597">Phosphoprotein</keyword>
<keyword evidence="1" id="KW-0805">Transcription regulation</keyword>
<comment type="caution">
    <text evidence="7">The sequence shown here is derived from an EMBL/GenBank/DDBJ whole genome shotgun (WGS) entry which is preliminary data.</text>
</comment>
<dbReference type="PANTHER" id="PTHR46796:SF6">
    <property type="entry name" value="ARAC SUBFAMILY"/>
    <property type="match status" value="1"/>
</dbReference>
<dbReference type="EMBL" id="BAAAGE010000003">
    <property type="protein sequence ID" value="GAA0725812.1"/>
    <property type="molecule type" value="Genomic_DNA"/>
</dbReference>
<accession>A0ABN1J1J1</accession>
<dbReference type="SMART" id="SM00342">
    <property type="entry name" value="HTH_ARAC"/>
    <property type="match status" value="1"/>
</dbReference>